<dbReference type="InterPro" id="IPR005064">
    <property type="entry name" value="BUG"/>
</dbReference>
<dbReference type="CDD" id="cd13578">
    <property type="entry name" value="PBP2_Bug27"/>
    <property type="match status" value="1"/>
</dbReference>
<comment type="similarity">
    <text evidence="1">Belongs to the UPF0065 (bug) family.</text>
</comment>
<proteinExistence type="inferred from homology"/>
<organism evidence="3 4">
    <name type="scientific">Verminephrobacter aporrectodeae subsp. tuberculatae</name>
    <dbReference type="NCBI Taxonomy" id="1110392"/>
    <lineage>
        <taxon>Bacteria</taxon>
        <taxon>Pseudomonadati</taxon>
        <taxon>Pseudomonadota</taxon>
        <taxon>Betaproteobacteria</taxon>
        <taxon>Burkholderiales</taxon>
        <taxon>Comamonadaceae</taxon>
        <taxon>Verminephrobacter</taxon>
    </lineage>
</organism>
<dbReference type="Gene3D" id="3.40.190.150">
    <property type="entry name" value="Bordetella uptake gene, domain 1"/>
    <property type="match status" value="1"/>
</dbReference>
<name>A0ABT3KP11_9BURK</name>
<dbReference type="PANTHER" id="PTHR42928">
    <property type="entry name" value="TRICARBOXYLATE-BINDING PROTEIN"/>
    <property type="match status" value="1"/>
</dbReference>
<keyword evidence="4" id="KW-1185">Reference proteome</keyword>
<accession>A0ABT3KP11</accession>
<dbReference type="Gene3D" id="3.40.190.10">
    <property type="entry name" value="Periplasmic binding protein-like II"/>
    <property type="match status" value="1"/>
</dbReference>
<sequence length="326" mass="33792">MPISLSRPVALLSLCCALLGGGAAQAQSYPARPIRIQVPFSPGGAQDVIIRLLSQKVSGNLGQSLLIENKAGAGGLIAADAVAKAAPDGYTLLMASGGQVSVAAAARTGLNYDPQKDLVAIVQLVDTPMVLVVPEAMPVANLAEFIALAKQKPGVLTFASTGTGTISHLTGEALKHAAGINVVHIPYKGAAQGLNDLLSGQVNAMFTSAASAHAHLASKRLRALAVTSVERLPSLPEVPTFAEAGLKGFAIPVWAGLMAPRGVAPEVVQRLNSEYLKVLQEPALRQQLQTMGAIVVGSTPAQFAETIQDDIARWKQVVTRGNLKLD</sequence>
<feature type="chain" id="PRO_5046311253" evidence="2">
    <location>
        <begin position="27"/>
        <end position="326"/>
    </location>
</feature>
<evidence type="ECO:0000313" key="3">
    <source>
        <dbReference type="EMBL" id="MCW5320042.1"/>
    </source>
</evidence>
<protein>
    <submittedName>
        <fullName evidence="3">Tripartite tricarboxylate transporter substrate binding protein</fullName>
    </submittedName>
</protein>
<reference evidence="4" key="1">
    <citation type="submission" date="2023-07" db="EMBL/GenBank/DDBJ databases">
        <title>Verminephrobacter genomes.</title>
        <authorList>
            <person name="Lund M.B."/>
        </authorList>
    </citation>
    <scope>NUCLEOTIDE SEQUENCE [LARGE SCALE GENOMIC DNA]</scope>
    <source>
        <strain evidence="4">AtM5-05</strain>
    </source>
</reference>
<evidence type="ECO:0000313" key="4">
    <source>
        <dbReference type="Proteomes" id="UP001208935"/>
    </source>
</evidence>
<dbReference type="Pfam" id="PF03401">
    <property type="entry name" value="TctC"/>
    <property type="match status" value="1"/>
</dbReference>
<comment type="caution">
    <text evidence="3">The sequence shown here is derived from an EMBL/GenBank/DDBJ whole genome shotgun (WGS) entry which is preliminary data.</text>
</comment>
<dbReference type="Proteomes" id="UP001208935">
    <property type="component" value="Unassembled WGS sequence"/>
</dbReference>
<feature type="signal peptide" evidence="2">
    <location>
        <begin position="1"/>
        <end position="26"/>
    </location>
</feature>
<dbReference type="PANTHER" id="PTHR42928:SF5">
    <property type="entry name" value="BLR1237 PROTEIN"/>
    <property type="match status" value="1"/>
</dbReference>
<dbReference type="SUPFAM" id="SSF53850">
    <property type="entry name" value="Periplasmic binding protein-like II"/>
    <property type="match status" value="1"/>
</dbReference>
<gene>
    <name evidence="3" type="ORF">D5039_02270</name>
</gene>
<dbReference type="InterPro" id="IPR042100">
    <property type="entry name" value="Bug_dom1"/>
</dbReference>
<keyword evidence="2" id="KW-0732">Signal</keyword>
<evidence type="ECO:0000256" key="1">
    <source>
        <dbReference type="ARBA" id="ARBA00006987"/>
    </source>
</evidence>
<dbReference type="PIRSF" id="PIRSF017082">
    <property type="entry name" value="YflP"/>
    <property type="match status" value="1"/>
</dbReference>
<dbReference type="EMBL" id="QZCW01000001">
    <property type="protein sequence ID" value="MCW5320042.1"/>
    <property type="molecule type" value="Genomic_DNA"/>
</dbReference>
<dbReference type="RefSeq" id="WP_265280907.1">
    <property type="nucleotide sequence ID" value="NZ_QZCW01000001.1"/>
</dbReference>
<evidence type="ECO:0000256" key="2">
    <source>
        <dbReference type="SAM" id="SignalP"/>
    </source>
</evidence>